<dbReference type="GO" id="GO:0004382">
    <property type="term" value="F:GDP phosphatase activity"/>
    <property type="evidence" value="ECO:0007669"/>
    <property type="project" value="UniProtKB-EC"/>
</dbReference>
<evidence type="ECO:0000256" key="7">
    <source>
        <dbReference type="RuleBase" id="RU003833"/>
    </source>
</evidence>
<dbReference type="PANTHER" id="PTHR11782:SF83">
    <property type="entry name" value="GUANOSINE-DIPHOSPHATASE"/>
    <property type="match status" value="1"/>
</dbReference>
<dbReference type="OMA" id="CLVENMN"/>
<proteinExistence type="inferred from homology"/>
<keyword evidence="6" id="KW-0067">ATP-binding</keyword>
<dbReference type="GO" id="GO:0017111">
    <property type="term" value="F:ribonucleoside triphosphate phosphatase activity"/>
    <property type="evidence" value="ECO:0007669"/>
    <property type="project" value="TreeGrafter"/>
</dbReference>
<dbReference type="GO" id="GO:0005794">
    <property type="term" value="C:Golgi apparatus"/>
    <property type="evidence" value="ECO:0007669"/>
    <property type="project" value="TreeGrafter"/>
</dbReference>
<dbReference type="EC" id="3.6.1.42" evidence="4"/>
<name>A0A137NSB4_CONC2</name>
<dbReference type="Pfam" id="PF01150">
    <property type="entry name" value="GDA1_CD39"/>
    <property type="match status" value="1"/>
</dbReference>
<evidence type="ECO:0000256" key="5">
    <source>
        <dbReference type="PIRSR" id="PIRSR600407-1"/>
    </source>
</evidence>
<feature type="non-terminal residue" evidence="8">
    <location>
        <position position="389"/>
    </location>
</feature>
<keyword evidence="6" id="KW-0547">Nucleotide-binding</keyword>
<dbReference type="GO" id="GO:0006487">
    <property type="term" value="P:protein N-linked glycosylation"/>
    <property type="evidence" value="ECO:0007669"/>
    <property type="project" value="TreeGrafter"/>
</dbReference>
<keyword evidence="9" id="KW-1185">Reference proteome</keyword>
<accession>A0A137NSB4</accession>
<feature type="active site" description="Proton acceptor" evidence="5">
    <location>
        <position position="128"/>
    </location>
</feature>
<dbReference type="InterPro" id="IPR000407">
    <property type="entry name" value="GDA1_CD39_NTPase"/>
</dbReference>
<evidence type="ECO:0000256" key="1">
    <source>
        <dbReference type="ARBA" id="ARBA00009283"/>
    </source>
</evidence>
<dbReference type="Proteomes" id="UP000070444">
    <property type="component" value="Unassembled WGS sequence"/>
</dbReference>
<comment type="function">
    <text evidence="3">After transfer of sugars to endogenous macromolecular acceptors, the enzyme converts nucleoside diphosphates to nucleoside monophosphates which in turn exit the Golgi lumen in a coupled antiporter reaction, allowing entry of additional nucleotide sugar from the cytosol.</text>
</comment>
<dbReference type="PROSITE" id="PS01238">
    <property type="entry name" value="GDA1_CD39_NTPASE"/>
    <property type="match status" value="1"/>
</dbReference>
<evidence type="ECO:0000256" key="4">
    <source>
        <dbReference type="ARBA" id="ARBA00038903"/>
    </source>
</evidence>
<evidence type="ECO:0000256" key="3">
    <source>
        <dbReference type="ARBA" id="ARBA00037742"/>
    </source>
</evidence>
<sequence length="389" mass="43703">KELVQYAIIIDAGSTGSRVHVYKFNNCVDTPEVEDEVFVQNQPGLSFYKDDPKQAAGSLKELLDIAVKSVPKNLHSCTPITVKATAGLRLLKDNKDKLILEAVHQLLDESYPFLVVDNGVEVMDGKDEGIFAWITVNYLLNKLDRDSNPEETVATLDLGGGSTQIVLEPNFLQEYSMHEDYAYKQQFSGHEHTLYQHSYLKYGLMSARQQVKLLATKDQTNTELNHPCLAPQYKDDSIEGYTLVGNSNFDECLALVNEIFPSTDCIFDTCSFNGVYHPNLKATFEKNDIYAFSYFYDRTQPFGLGADFTLSDIRQLATKICSNDIDYFKSIEGAEQELKENPNRCLDLTYIYSLLSVGYGLEDSRVIKTAKKVKGFETGWCLGAAISIL</sequence>
<protein>
    <recommendedName>
        <fullName evidence="4">guanosine-diphosphatase</fullName>
        <ecNumber evidence="4">3.6.1.42</ecNumber>
    </recommendedName>
</protein>
<dbReference type="GO" id="GO:0045134">
    <property type="term" value="F:UDP phosphatase activity"/>
    <property type="evidence" value="ECO:0007669"/>
    <property type="project" value="TreeGrafter"/>
</dbReference>
<gene>
    <name evidence="8" type="ORF">CONCODRAFT_28926</name>
</gene>
<dbReference type="Gene3D" id="3.30.420.40">
    <property type="match status" value="1"/>
</dbReference>
<dbReference type="EMBL" id="KQ964852">
    <property type="protein sequence ID" value="KXN65580.1"/>
    <property type="molecule type" value="Genomic_DNA"/>
</dbReference>
<evidence type="ECO:0000256" key="2">
    <source>
        <dbReference type="ARBA" id="ARBA00022801"/>
    </source>
</evidence>
<organism evidence="8 9">
    <name type="scientific">Conidiobolus coronatus (strain ATCC 28846 / CBS 209.66 / NRRL 28638)</name>
    <name type="common">Delacroixia coronata</name>
    <dbReference type="NCBI Taxonomy" id="796925"/>
    <lineage>
        <taxon>Eukaryota</taxon>
        <taxon>Fungi</taxon>
        <taxon>Fungi incertae sedis</taxon>
        <taxon>Zoopagomycota</taxon>
        <taxon>Entomophthoromycotina</taxon>
        <taxon>Entomophthoromycetes</taxon>
        <taxon>Entomophthorales</taxon>
        <taxon>Ancylistaceae</taxon>
        <taxon>Conidiobolus</taxon>
    </lineage>
</organism>
<dbReference type="GO" id="GO:0016020">
    <property type="term" value="C:membrane"/>
    <property type="evidence" value="ECO:0007669"/>
    <property type="project" value="TreeGrafter"/>
</dbReference>
<dbReference type="GO" id="GO:0005524">
    <property type="term" value="F:ATP binding"/>
    <property type="evidence" value="ECO:0007669"/>
    <property type="project" value="UniProtKB-KW"/>
</dbReference>
<dbReference type="STRING" id="796925.A0A137NSB4"/>
<keyword evidence="2 7" id="KW-0378">Hydrolase</keyword>
<feature type="non-terminal residue" evidence="8">
    <location>
        <position position="1"/>
    </location>
</feature>
<dbReference type="PANTHER" id="PTHR11782">
    <property type="entry name" value="ADENOSINE/GUANOSINE DIPHOSPHATASE"/>
    <property type="match status" value="1"/>
</dbReference>
<dbReference type="AlphaFoldDB" id="A0A137NSB4"/>
<comment type="similarity">
    <text evidence="1 7">Belongs to the GDA1/CD39 NTPase family.</text>
</comment>
<evidence type="ECO:0000313" key="9">
    <source>
        <dbReference type="Proteomes" id="UP000070444"/>
    </source>
</evidence>
<evidence type="ECO:0000256" key="6">
    <source>
        <dbReference type="PIRSR" id="PIRSR600407-2"/>
    </source>
</evidence>
<feature type="binding site" evidence="6">
    <location>
        <begin position="160"/>
        <end position="164"/>
    </location>
    <ligand>
        <name>ATP</name>
        <dbReference type="ChEBI" id="CHEBI:30616"/>
    </ligand>
</feature>
<dbReference type="Gene3D" id="3.30.420.150">
    <property type="entry name" value="Exopolyphosphatase. Domain 2"/>
    <property type="match status" value="1"/>
</dbReference>
<reference evidence="8 9" key="1">
    <citation type="journal article" date="2015" name="Genome Biol. Evol.">
        <title>Phylogenomic analyses indicate that early fungi evolved digesting cell walls of algal ancestors of land plants.</title>
        <authorList>
            <person name="Chang Y."/>
            <person name="Wang S."/>
            <person name="Sekimoto S."/>
            <person name="Aerts A.L."/>
            <person name="Choi C."/>
            <person name="Clum A."/>
            <person name="LaButti K.M."/>
            <person name="Lindquist E.A."/>
            <person name="Yee Ngan C."/>
            <person name="Ohm R.A."/>
            <person name="Salamov A.A."/>
            <person name="Grigoriev I.V."/>
            <person name="Spatafora J.W."/>
            <person name="Berbee M.L."/>
        </authorList>
    </citation>
    <scope>NUCLEOTIDE SEQUENCE [LARGE SCALE GENOMIC DNA]</scope>
    <source>
        <strain evidence="8 9">NRRL 28638</strain>
    </source>
</reference>
<dbReference type="GO" id="GO:0009134">
    <property type="term" value="P:nucleoside diphosphate catabolic process"/>
    <property type="evidence" value="ECO:0007669"/>
    <property type="project" value="TreeGrafter"/>
</dbReference>
<evidence type="ECO:0000313" key="8">
    <source>
        <dbReference type="EMBL" id="KXN65580.1"/>
    </source>
</evidence>
<dbReference type="OrthoDB" id="6372431at2759"/>